<dbReference type="GO" id="GO:0003677">
    <property type="term" value="F:DNA binding"/>
    <property type="evidence" value="ECO:0007669"/>
    <property type="project" value="UniProtKB-KW"/>
</dbReference>
<dbReference type="GO" id="GO:0003700">
    <property type="term" value="F:DNA-binding transcription factor activity"/>
    <property type="evidence" value="ECO:0007669"/>
    <property type="project" value="InterPro"/>
</dbReference>
<dbReference type="SMART" id="SM00347">
    <property type="entry name" value="HTH_MARR"/>
    <property type="match status" value="1"/>
</dbReference>
<dbReference type="EMBL" id="CP000559">
    <property type="protein sequence ID" value="ABN06507.1"/>
    <property type="molecule type" value="Genomic_DNA"/>
</dbReference>
<dbReference type="InterPro" id="IPR000835">
    <property type="entry name" value="HTH_MarR-typ"/>
</dbReference>
<name>A2SQA1_METLZ</name>
<evidence type="ECO:0000256" key="2">
    <source>
        <dbReference type="ARBA" id="ARBA00023125"/>
    </source>
</evidence>
<dbReference type="PROSITE" id="PS50995">
    <property type="entry name" value="HTH_MARR_2"/>
    <property type="match status" value="1"/>
</dbReference>
<evidence type="ECO:0000313" key="6">
    <source>
        <dbReference type="Proteomes" id="UP000000365"/>
    </source>
</evidence>
<protein>
    <submittedName>
        <fullName evidence="5">Transcriptional regulator, MarR family</fullName>
    </submittedName>
</protein>
<dbReference type="Pfam" id="PF01047">
    <property type="entry name" value="MarR"/>
    <property type="match status" value="1"/>
</dbReference>
<proteinExistence type="predicted"/>
<evidence type="ECO:0000256" key="1">
    <source>
        <dbReference type="ARBA" id="ARBA00023015"/>
    </source>
</evidence>
<dbReference type="SUPFAM" id="SSF46785">
    <property type="entry name" value="Winged helix' DNA-binding domain"/>
    <property type="match status" value="1"/>
</dbReference>
<keyword evidence="2" id="KW-0238">DNA-binding</keyword>
<keyword evidence="6" id="KW-1185">Reference proteome</keyword>
<dbReference type="InterPro" id="IPR036390">
    <property type="entry name" value="WH_DNA-bd_sf"/>
</dbReference>
<dbReference type="Proteomes" id="UP000000365">
    <property type="component" value="Chromosome"/>
</dbReference>
<reference evidence="5 6" key="1">
    <citation type="journal article" date="2009" name="Stand. Genomic Sci.">
        <title>Complete genome sequence of Methanocorpusculum labreanum type strain Z.</title>
        <authorList>
            <person name="Anderson I.J."/>
            <person name="Sieprawska-Lupa M."/>
            <person name="Goltsman E."/>
            <person name="Lapidus A."/>
            <person name="Copeland A."/>
            <person name="Glavina Del Rio T."/>
            <person name="Tice H."/>
            <person name="Dalin E."/>
            <person name="Barry K."/>
            <person name="Pitluck S."/>
            <person name="Hauser L."/>
            <person name="Land M."/>
            <person name="Lucas S."/>
            <person name="Richardson P."/>
            <person name="Whitman W.B."/>
            <person name="Kyrpides N.C."/>
        </authorList>
    </citation>
    <scope>NUCLEOTIDE SEQUENCE [LARGE SCALE GENOMIC DNA]</scope>
    <source>
        <strain evidence="6">ATCC 43576 / DSM 4855 / Z</strain>
    </source>
</reference>
<gene>
    <name evidence="5" type="ordered locus">Mlab_0331</name>
</gene>
<keyword evidence="3" id="KW-0804">Transcription</keyword>
<feature type="domain" description="HTH marR-type" evidence="4">
    <location>
        <begin position="31"/>
        <end position="164"/>
    </location>
</feature>
<dbReference type="STRING" id="410358.Mlab_0331"/>
<evidence type="ECO:0000313" key="5">
    <source>
        <dbReference type="EMBL" id="ABN06507.1"/>
    </source>
</evidence>
<dbReference type="Gene3D" id="1.10.10.10">
    <property type="entry name" value="Winged helix-like DNA-binding domain superfamily/Winged helix DNA-binding domain"/>
    <property type="match status" value="1"/>
</dbReference>
<dbReference type="eggNOG" id="arCOG03177">
    <property type="taxonomic scope" value="Archaea"/>
</dbReference>
<evidence type="ECO:0000256" key="3">
    <source>
        <dbReference type="ARBA" id="ARBA00023163"/>
    </source>
</evidence>
<dbReference type="AlphaFoldDB" id="A2SQA1"/>
<sequence>MINQLILRARNTMVKDDSETTTQWIQEIEMPAALISYIYRSTQRYFARELAEYHLGWGHFAVLMAVYEMDGPSQDSIALSRGFDKTMVAKTVIRLEEEGLITRITDPNDRRSKKLHLTDKGKRILPNLLQIGLELNTSMFADFDETASSQSLKTLRKIALNVSKL</sequence>
<dbReference type="PANTHER" id="PTHR42756">
    <property type="entry name" value="TRANSCRIPTIONAL REGULATOR, MARR"/>
    <property type="match status" value="1"/>
</dbReference>
<dbReference type="PRINTS" id="PR00598">
    <property type="entry name" value="HTHMARR"/>
</dbReference>
<accession>A2SQA1</accession>
<organism evidence="5 6">
    <name type="scientific">Methanocorpusculum labreanum (strain ATCC 43576 / DSM 4855 / Z)</name>
    <dbReference type="NCBI Taxonomy" id="410358"/>
    <lineage>
        <taxon>Archaea</taxon>
        <taxon>Methanobacteriati</taxon>
        <taxon>Methanobacteriota</taxon>
        <taxon>Stenosarchaea group</taxon>
        <taxon>Methanomicrobia</taxon>
        <taxon>Methanomicrobiales</taxon>
        <taxon>Methanocorpusculaceae</taxon>
        <taxon>Methanocorpusculum</taxon>
    </lineage>
</organism>
<dbReference type="PANTHER" id="PTHR42756:SF1">
    <property type="entry name" value="TRANSCRIPTIONAL REPRESSOR OF EMRAB OPERON"/>
    <property type="match status" value="1"/>
</dbReference>
<dbReference type="InterPro" id="IPR036388">
    <property type="entry name" value="WH-like_DNA-bd_sf"/>
</dbReference>
<keyword evidence="1" id="KW-0805">Transcription regulation</keyword>
<evidence type="ECO:0000259" key="4">
    <source>
        <dbReference type="PROSITE" id="PS50995"/>
    </source>
</evidence>
<dbReference type="HOGENOM" id="CLU_083287_18_0_2"/>
<dbReference type="KEGG" id="mla:Mlab_0331"/>